<dbReference type="KEGG" id="pan:PODANSg730"/>
<feature type="compositionally biased region" description="Acidic residues" evidence="1">
    <location>
        <begin position="238"/>
        <end position="256"/>
    </location>
</feature>
<feature type="region of interest" description="Disordered" evidence="1">
    <location>
        <begin position="229"/>
        <end position="257"/>
    </location>
</feature>
<reference evidence="2" key="1">
    <citation type="journal article" date="2008" name="Genome Biol.">
        <title>The genome sequence of the model ascomycete fungus Podospora anserina.</title>
        <authorList>
            <person name="Espagne E."/>
            <person name="Lespinet O."/>
            <person name="Malagnac F."/>
            <person name="Da Silva C."/>
            <person name="Jaillon O."/>
            <person name="Porcel B.M."/>
            <person name="Couloux A."/>
            <person name="Aury J.-M."/>
            <person name="Segurens B."/>
            <person name="Poulain J."/>
            <person name="Anthouard V."/>
            <person name="Grossetete S."/>
            <person name="Khalili H."/>
            <person name="Coppin E."/>
            <person name="Dequard-Chablat M."/>
            <person name="Picard M."/>
            <person name="Contamine V."/>
            <person name="Arnaise S."/>
            <person name="Bourdais A."/>
            <person name="Berteaux-Lecellier V."/>
            <person name="Gautheret D."/>
            <person name="de Vries R.P."/>
            <person name="Battaglia E."/>
            <person name="Coutinho P.M."/>
            <person name="Danchin E.G.J."/>
            <person name="Henrissat B."/>
            <person name="El Khoury R."/>
            <person name="Sainsard-Chanet A."/>
            <person name="Boivin A."/>
            <person name="Pinan-Lucarre B."/>
            <person name="Sellem C.H."/>
            <person name="Debuchy R."/>
            <person name="Wincker P."/>
            <person name="Weissenbach J."/>
            <person name="Silar P."/>
        </authorList>
    </citation>
    <scope>NUCLEOTIDE SEQUENCE [LARGE SCALE GENOMIC DNA]</scope>
    <source>
        <strain evidence="2">S mat+</strain>
    </source>
</reference>
<evidence type="ECO:0000256" key="1">
    <source>
        <dbReference type="SAM" id="MobiDB-lite"/>
    </source>
</evidence>
<dbReference type="GeneID" id="6187964"/>
<sequence>GCLTSTKPGAAFSHHHQLQQRPRLPPPTHSAATPRHYHTLEATPSKQALPRRTRSVTTSQIASPTSTAVWSPNQKKRPTTTSNHTLHWLTCAKLTSIHSSTSYGYPGHVRCITLFLAWTIADFDIAALQIPYLLNIASDFNDWLQTPTSFSVAHKASSPTIFGTLSKLDHCFASLLCGRDFVTSEPLPGFFNSASTTGGSGMSKTDMVRLKSTVQQTRVVIVDVLDNDDDGETSRVEELDDQDGEEGDDYDGDEWDDREKERMFMDVARVYENTLVKLGELLLE</sequence>
<proteinExistence type="predicted"/>
<feature type="compositionally biased region" description="Polar residues" evidence="1">
    <location>
        <begin position="55"/>
        <end position="81"/>
    </location>
</feature>
<protein>
    <submittedName>
        <fullName evidence="2">Podospora anserina S mat+ genomic DNA chromosome 4, supercontig 1</fullName>
    </submittedName>
</protein>
<accession>B2ADH5</accession>
<evidence type="ECO:0000313" key="2">
    <source>
        <dbReference type="EMBL" id="CAP61490.1"/>
    </source>
</evidence>
<dbReference type="HOGENOM" id="CLU_981965_0_0_1"/>
<dbReference type="GO" id="GO:0005675">
    <property type="term" value="C:transcription factor TFIIH holo complex"/>
    <property type="evidence" value="ECO:0007669"/>
    <property type="project" value="TreeGrafter"/>
</dbReference>
<dbReference type="RefSeq" id="XP_001903715.1">
    <property type="nucleotide sequence ID" value="XM_001903680.1"/>
</dbReference>
<dbReference type="PANTHER" id="PTHR37781:SF1">
    <property type="entry name" value="ADR380WP"/>
    <property type="match status" value="1"/>
</dbReference>
<organism evidence="2">
    <name type="scientific">Podospora anserina (strain S / ATCC MYA-4624 / DSM 980 / FGSC 10383)</name>
    <name type="common">Pleurage anserina</name>
    <dbReference type="NCBI Taxonomy" id="515849"/>
    <lineage>
        <taxon>Eukaryota</taxon>
        <taxon>Fungi</taxon>
        <taxon>Dikarya</taxon>
        <taxon>Ascomycota</taxon>
        <taxon>Pezizomycotina</taxon>
        <taxon>Sordariomycetes</taxon>
        <taxon>Sordariomycetidae</taxon>
        <taxon>Sordariales</taxon>
        <taxon>Podosporaceae</taxon>
        <taxon>Podospora</taxon>
        <taxon>Podospora anserina</taxon>
    </lineage>
</organism>
<dbReference type="Pfam" id="PF17110">
    <property type="entry name" value="TFB6"/>
    <property type="match status" value="1"/>
</dbReference>
<feature type="non-terminal residue" evidence="2">
    <location>
        <position position="1"/>
    </location>
</feature>
<reference evidence="2" key="2">
    <citation type="submission" date="2008-07" db="EMBL/GenBank/DDBJ databases">
        <authorList>
            <person name="Genoscope - CEA"/>
        </authorList>
    </citation>
    <scope>NUCLEOTIDE SEQUENCE</scope>
    <source>
        <strain evidence="2">S mat+</strain>
    </source>
</reference>
<dbReference type="EMBL" id="CU633454">
    <property type="protein sequence ID" value="CAP61490.1"/>
    <property type="molecule type" value="Genomic_DNA"/>
</dbReference>
<name>B2ADH5_PODAN</name>
<dbReference type="PANTHER" id="PTHR37781">
    <property type="entry name" value="TFIIH COMPLEX SUBUNIT"/>
    <property type="match status" value="1"/>
</dbReference>
<dbReference type="OrthoDB" id="5420410at2759"/>
<gene>
    <name evidence="2" type="ORF">PODANS_4_1140</name>
</gene>
<dbReference type="InterPro" id="IPR031349">
    <property type="entry name" value="Tfb6"/>
</dbReference>
<feature type="region of interest" description="Disordered" evidence="1">
    <location>
        <begin position="1"/>
        <end position="81"/>
    </location>
</feature>
<dbReference type="AlphaFoldDB" id="B2ADH5"/>
<dbReference type="VEuPathDB" id="FungiDB:PODANS_4_1140"/>